<dbReference type="OMA" id="DPLQGDY"/>
<reference evidence="11" key="1">
    <citation type="submission" date="2015-02" db="EMBL/GenBank/DDBJ databases">
        <title>Genome sequencing for Strongylocentrotus purpuratus.</title>
        <authorList>
            <person name="Murali S."/>
            <person name="Liu Y."/>
            <person name="Vee V."/>
            <person name="English A."/>
            <person name="Wang M."/>
            <person name="Skinner E."/>
            <person name="Han Y."/>
            <person name="Muzny D.M."/>
            <person name="Worley K.C."/>
            <person name="Gibbs R.A."/>
        </authorList>
    </citation>
    <scope>NUCLEOTIDE SEQUENCE</scope>
</reference>
<keyword evidence="6 9" id="KW-1133">Transmembrane helix</keyword>
<comment type="subcellular location">
    <subcellularLocation>
        <location evidence="1">Membrane</location>
        <topology evidence="1">Multi-pass membrane protein</topology>
    </subcellularLocation>
</comment>
<protein>
    <recommendedName>
        <fullName evidence="12">C-mannosyltransferase DPY19L1</fullName>
    </recommendedName>
</protein>
<feature type="transmembrane region" description="Helical" evidence="9">
    <location>
        <begin position="579"/>
        <end position="597"/>
    </location>
</feature>
<comment type="similarity">
    <text evidence="2">Belongs to the dpy-19 family.</text>
</comment>
<evidence type="ECO:0000256" key="4">
    <source>
        <dbReference type="ARBA" id="ARBA00022679"/>
    </source>
</evidence>
<dbReference type="KEGG" id="spu:580428"/>
<feature type="transmembrane region" description="Helical" evidence="9">
    <location>
        <begin position="361"/>
        <end position="378"/>
    </location>
</feature>
<dbReference type="EnsemblMetazoa" id="XM_030990038">
    <property type="protein sequence ID" value="XP_030845898"/>
    <property type="gene ID" value="LOC580428"/>
</dbReference>
<feature type="transmembrane region" description="Helical" evidence="9">
    <location>
        <begin position="315"/>
        <end position="332"/>
    </location>
</feature>
<accession>A0A7M7T111</accession>
<feature type="transmembrane region" description="Helical" evidence="9">
    <location>
        <begin position="223"/>
        <end position="249"/>
    </location>
</feature>
<feature type="transmembrane region" description="Helical" evidence="9">
    <location>
        <begin position="292"/>
        <end position="309"/>
    </location>
</feature>
<evidence type="ECO:0000256" key="6">
    <source>
        <dbReference type="ARBA" id="ARBA00022989"/>
    </source>
</evidence>
<organism evidence="10 11">
    <name type="scientific">Strongylocentrotus purpuratus</name>
    <name type="common">Purple sea urchin</name>
    <dbReference type="NCBI Taxonomy" id="7668"/>
    <lineage>
        <taxon>Eukaryota</taxon>
        <taxon>Metazoa</taxon>
        <taxon>Echinodermata</taxon>
        <taxon>Eleutherozoa</taxon>
        <taxon>Echinozoa</taxon>
        <taxon>Echinoidea</taxon>
        <taxon>Euechinoidea</taxon>
        <taxon>Echinacea</taxon>
        <taxon>Camarodonta</taxon>
        <taxon>Echinidea</taxon>
        <taxon>Strongylocentrotidae</taxon>
        <taxon>Strongylocentrotus</taxon>
    </lineage>
</organism>
<sequence>MEYGTGINRYPANEHNTIAGAVNRRSAEQTTIMGTKNGRLDGKKTPTNKKFRSRKENGGNRESSEIKWMFSTWNLAVISLALTFGVLHGWHISSMFENDRFFSHLSDLEREMTFRTEMGLYYSYYKTMITAPSMGQGLLAIMHDNVTEYPSTINTLKRFNLYPEVVLAAGFRFYDGVTKLLDIKTKDCYTVNRGRGLSPVLNCEGMGDPAYYYVNWIFIENGFLVSLLFVFATYLSESLLGGLITVAAFFYNHGECTRVQWTPPLRESFAYPVFVLQMLLVTHVLRISKPMWYHSVAIGAGVVAFMLPWQFAQFALLTQTLAVFATYMLGFAGSSKVRCILQGQSLGLFVSYIMLFGNEMLLTSFFAACLLTVWLILFMEPVLEKLQHRIIIWICQLCLLFGGTLVVKLVLSTCLSIEDDAHIANLFRSKFSGYKDFHTMLYTCAAEFDFMQNETVIKFLKTFLLPSSAIAILVTIIHLFRVFLQPKMEENHKHKNGSSREQVTERNDDIPAKDELEVRQLPNAELVYHLLQLSAFLVMAVLVMRLKVFFSPHLCLISSMLASKQIFKFFRSDMHHQAAIFILLAMMSVQGFLNLQHQRSIQGDFSNPPQEELLEWIMQNTSKDAVFAGPMPTMASIKLSTGRRIVNHPHYEDAGLRARTKLVYAMYSRKPGKEVHEGYKSLGAQYAILERSWCSRRSKFGCSMPEIWDIEDPINAFKRPLCLRIEERSTPYFSPVFTNGVYTVLRV</sequence>
<dbReference type="RefSeq" id="XP_030845898.1">
    <property type="nucleotide sequence ID" value="XM_030990038.1"/>
</dbReference>
<dbReference type="Proteomes" id="UP000007110">
    <property type="component" value="Unassembled WGS sequence"/>
</dbReference>
<evidence type="ECO:0000313" key="11">
    <source>
        <dbReference type="Proteomes" id="UP000007110"/>
    </source>
</evidence>
<keyword evidence="11" id="KW-1185">Reference proteome</keyword>
<dbReference type="OrthoDB" id="6019623at2759"/>
<evidence type="ECO:0000256" key="9">
    <source>
        <dbReference type="SAM" id="Phobius"/>
    </source>
</evidence>
<dbReference type="GeneID" id="580428"/>
<evidence type="ECO:0000256" key="3">
    <source>
        <dbReference type="ARBA" id="ARBA00022676"/>
    </source>
</evidence>
<feature type="transmembrane region" description="Helical" evidence="9">
    <location>
        <begin position="390"/>
        <end position="411"/>
    </location>
</feature>
<dbReference type="GO" id="GO:0000030">
    <property type="term" value="F:mannosyltransferase activity"/>
    <property type="evidence" value="ECO:0000318"/>
    <property type="project" value="GO_Central"/>
</dbReference>
<feature type="transmembrane region" description="Helical" evidence="9">
    <location>
        <begin position="463"/>
        <end position="484"/>
    </location>
</feature>
<name>A0A7M7T111_STRPU</name>
<dbReference type="AlphaFoldDB" id="A0A7M7T111"/>
<keyword evidence="4" id="KW-0808">Transferase</keyword>
<keyword evidence="3" id="KW-0328">Glycosyltransferase</keyword>
<evidence type="ECO:0000256" key="5">
    <source>
        <dbReference type="ARBA" id="ARBA00022692"/>
    </source>
</evidence>
<keyword evidence="7 9" id="KW-0472">Membrane</keyword>
<keyword evidence="5 9" id="KW-0812">Transmembrane</keyword>
<dbReference type="GO" id="GO:0005789">
    <property type="term" value="C:endoplasmic reticulum membrane"/>
    <property type="evidence" value="ECO:0000318"/>
    <property type="project" value="GO_Central"/>
</dbReference>
<evidence type="ECO:0000256" key="8">
    <source>
        <dbReference type="SAM" id="MobiDB-lite"/>
    </source>
</evidence>
<evidence type="ECO:0000256" key="1">
    <source>
        <dbReference type="ARBA" id="ARBA00004141"/>
    </source>
</evidence>
<dbReference type="PANTHER" id="PTHR31488:SF1">
    <property type="entry name" value="C-MANNOSYLTRANSFERASE DPY19L1"/>
    <property type="match status" value="1"/>
</dbReference>
<proteinExistence type="inferred from homology"/>
<evidence type="ECO:0000313" key="10">
    <source>
        <dbReference type="EnsemblMetazoa" id="XP_030845898"/>
    </source>
</evidence>
<evidence type="ECO:0000256" key="7">
    <source>
        <dbReference type="ARBA" id="ARBA00023136"/>
    </source>
</evidence>
<dbReference type="PANTHER" id="PTHR31488">
    <property type="entry name" value="DPY-19-LIKE 1, LIKE (H. SAPIENS)"/>
    <property type="match status" value="1"/>
</dbReference>
<dbReference type="InParanoid" id="A0A7M7T111"/>
<dbReference type="Pfam" id="PF10034">
    <property type="entry name" value="Dpy19"/>
    <property type="match status" value="1"/>
</dbReference>
<feature type="region of interest" description="Disordered" evidence="8">
    <location>
        <begin position="28"/>
        <end position="59"/>
    </location>
</feature>
<feature type="transmembrane region" description="Helical" evidence="9">
    <location>
        <begin position="70"/>
        <end position="90"/>
    </location>
</feature>
<evidence type="ECO:0000256" key="2">
    <source>
        <dbReference type="ARBA" id="ARBA00008744"/>
    </source>
</evidence>
<dbReference type="InterPro" id="IPR018732">
    <property type="entry name" value="Dpy-19/Dpy-19-like"/>
</dbReference>
<evidence type="ECO:0008006" key="12">
    <source>
        <dbReference type="Google" id="ProtNLM"/>
    </source>
</evidence>
<dbReference type="CDD" id="cd20177">
    <property type="entry name" value="Dpy19"/>
    <property type="match status" value="1"/>
</dbReference>
<dbReference type="InterPro" id="IPR047462">
    <property type="entry name" value="Dpy19"/>
</dbReference>
<reference evidence="10" key="2">
    <citation type="submission" date="2021-01" db="UniProtKB">
        <authorList>
            <consortium name="EnsemblMetazoa"/>
        </authorList>
    </citation>
    <scope>IDENTIFICATION</scope>
</reference>